<proteinExistence type="inferred from homology"/>
<dbReference type="PANTHER" id="PTHR46986:SF1">
    <property type="entry name" value="ENDORIBONUCLEASE YBEY, CHLOROPLASTIC"/>
    <property type="match status" value="1"/>
</dbReference>
<dbReference type="NCBIfam" id="TIGR00043">
    <property type="entry name" value="rRNA maturation RNase YbeY"/>
    <property type="match status" value="1"/>
</dbReference>
<dbReference type="EMBL" id="CP011502">
    <property type="protein sequence ID" value="ALX05293.1"/>
    <property type="molecule type" value="Genomic_DNA"/>
</dbReference>
<comment type="cofactor">
    <cofactor evidence="9">
        <name>Zn(2+)</name>
        <dbReference type="ChEBI" id="CHEBI:29105"/>
    </cofactor>
    <text evidence="9">Binds 1 zinc ion.</text>
</comment>
<sequence length="175" mass="19144">MNVDVLDESGQGVDVVALTRLCRFVMRRMRLHPATELTVRLVDTDTIAVLNEQWMDKKGPTDVLSFPMDELSPGRRDREPEDEPEGYLGDIALCPQVAAQQAPAAGHDVSDEIDLLTTHGILHLLGFDHATPEEHAEMFGIQGRLLLEWQQVAAGGDVEDGVVEPRPGADGGSLR</sequence>
<reference evidence="11 12" key="1">
    <citation type="journal article" date="1991" name="Int. J. Syst. Bacteriol.">
        <title>Description of the erythromycin-producing bacterium Arthrobacter sp. strain NRRL B-3381 as Aeromicrobium erythreum gen. nov., sp. nov.</title>
        <authorList>
            <person name="Miller E.S."/>
            <person name="Woese C.R."/>
            <person name="Brenner S."/>
        </authorList>
    </citation>
    <scope>NUCLEOTIDE SEQUENCE [LARGE SCALE GENOMIC DNA]</scope>
    <source>
        <strain evidence="11 12">AR18</strain>
    </source>
</reference>
<dbReference type="Gene3D" id="3.40.390.30">
    <property type="entry name" value="Metalloproteases ('zincins'), catalytic domain"/>
    <property type="match status" value="1"/>
</dbReference>
<dbReference type="InterPro" id="IPR023091">
    <property type="entry name" value="MetalPrtase_cat_dom_sf_prd"/>
</dbReference>
<dbReference type="RefSeq" id="WP_067858757.1">
    <property type="nucleotide sequence ID" value="NZ_CP011502.1"/>
</dbReference>
<evidence type="ECO:0000313" key="12">
    <source>
        <dbReference type="Proteomes" id="UP000067689"/>
    </source>
</evidence>
<dbReference type="SUPFAM" id="SSF55486">
    <property type="entry name" value="Metalloproteases ('zincins'), catalytic domain"/>
    <property type="match status" value="1"/>
</dbReference>
<comment type="similarity">
    <text evidence="1 9">Belongs to the endoribonuclease YbeY family.</text>
</comment>
<keyword evidence="4 9" id="KW-0540">Nuclease</keyword>
<organism evidence="11 12">
    <name type="scientific">Aeromicrobium erythreum</name>
    <dbReference type="NCBI Taxonomy" id="2041"/>
    <lineage>
        <taxon>Bacteria</taxon>
        <taxon>Bacillati</taxon>
        <taxon>Actinomycetota</taxon>
        <taxon>Actinomycetes</taxon>
        <taxon>Propionibacteriales</taxon>
        <taxon>Nocardioidaceae</taxon>
        <taxon>Aeromicrobium</taxon>
    </lineage>
</organism>
<keyword evidence="7 9" id="KW-0378">Hydrolase</keyword>
<dbReference type="Proteomes" id="UP000067689">
    <property type="component" value="Chromosome"/>
</dbReference>
<evidence type="ECO:0000256" key="1">
    <source>
        <dbReference type="ARBA" id="ARBA00010875"/>
    </source>
</evidence>
<dbReference type="OrthoDB" id="9807740at2"/>
<dbReference type="Pfam" id="PF02130">
    <property type="entry name" value="YbeY"/>
    <property type="match status" value="1"/>
</dbReference>
<feature type="binding site" evidence="9">
    <location>
        <position position="123"/>
    </location>
    <ligand>
        <name>Zn(2+)</name>
        <dbReference type="ChEBI" id="CHEBI:29105"/>
        <note>catalytic</note>
    </ligand>
</feature>
<dbReference type="STRING" id="2041.AERYTH_11575"/>
<dbReference type="InterPro" id="IPR020549">
    <property type="entry name" value="YbeY_CS"/>
</dbReference>
<evidence type="ECO:0000256" key="4">
    <source>
        <dbReference type="ARBA" id="ARBA00022722"/>
    </source>
</evidence>
<dbReference type="PATRIC" id="fig|2041.4.peg.2418"/>
<comment type="subcellular location">
    <subcellularLocation>
        <location evidence="9">Cytoplasm</location>
    </subcellularLocation>
</comment>
<dbReference type="HAMAP" id="MF_00009">
    <property type="entry name" value="Endoribonucl_YbeY"/>
    <property type="match status" value="1"/>
</dbReference>
<keyword evidence="5 9" id="KW-0479">Metal-binding</keyword>
<evidence type="ECO:0000256" key="3">
    <source>
        <dbReference type="ARBA" id="ARBA00022552"/>
    </source>
</evidence>
<dbReference type="GO" id="GO:0004222">
    <property type="term" value="F:metalloendopeptidase activity"/>
    <property type="evidence" value="ECO:0007669"/>
    <property type="project" value="InterPro"/>
</dbReference>
<evidence type="ECO:0000256" key="7">
    <source>
        <dbReference type="ARBA" id="ARBA00022801"/>
    </source>
</evidence>
<evidence type="ECO:0000313" key="11">
    <source>
        <dbReference type="EMBL" id="ALX05293.1"/>
    </source>
</evidence>
<gene>
    <name evidence="9" type="primary">ybeY</name>
    <name evidence="11" type="ORF">AERYTH_11575</name>
</gene>
<evidence type="ECO:0000256" key="2">
    <source>
        <dbReference type="ARBA" id="ARBA00022517"/>
    </source>
</evidence>
<keyword evidence="6 9" id="KW-0255">Endonuclease</keyword>
<evidence type="ECO:0000256" key="9">
    <source>
        <dbReference type="HAMAP-Rule" id="MF_00009"/>
    </source>
</evidence>
<protein>
    <recommendedName>
        <fullName evidence="9">Endoribonuclease YbeY</fullName>
        <ecNumber evidence="9">3.1.-.-</ecNumber>
    </recommendedName>
</protein>
<dbReference type="AlphaFoldDB" id="A0A0U4CX64"/>
<evidence type="ECO:0000256" key="6">
    <source>
        <dbReference type="ARBA" id="ARBA00022759"/>
    </source>
</evidence>
<dbReference type="EC" id="3.1.-.-" evidence="9"/>
<evidence type="ECO:0000256" key="5">
    <source>
        <dbReference type="ARBA" id="ARBA00022723"/>
    </source>
</evidence>
<dbReference type="GO" id="GO:0008270">
    <property type="term" value="F:zinc ion binding"/>
    <property type="evidence" value="ECO:0007669"/>
    <property type="project" value="UniProtKB-UniRule"/>
</dbReference>
<dbReference type="GO" id="GO:0006364">
    <property type="term" value="P:rRNA processing"/>
    <property type="evidence" value="ECO:0007669"/>
    <property type="project" value="UniProtKB-UniRule"/>
</dbReference>
<keyword evidence="3 9" id="KW-0698">rRNA processing</keyword>
<dbReference type="GO" id="GO:0004521">
    <property type="term" value="F:RNA endonuclease activity"/>
    <property type="evidence" value="ECO:0007669"/>
    <property type="project" value="UniProtKB-UniRule"/>
</dbReference>
<evidence type="ECO:0000256" key="8">
    <source>
        <dbReference type="ARBA" id="ARBA00022833"/>
    </source>
</evidence>
<name>A0A0U4CX64_9ACTN</name>
<feature type="binding site" evidence="9">
    <location>
        <position position="119"/>
    </location>
    <ligand>
        <name>Zn(2+)</name>
        <dbReference type="ChEBI" id="CHEBI:29105"/>
        <note>catalytic</note>
    </ligand>
</feature>
<feature type="region of interest" description="Disordered" evidence="10">
    <location>
        <begin position="61"/>
        <end position="84"/>
    </location>
</feature>
<dbReference type="InterPro" id="IPR002036">
    <property type="entry name" value="YbeY"/>
</dbReference>
<dbReference type="PANTHER" id="PTHR46986">
    <property type="entry name" value="ENDORIBONUCLEASE YBEY, CHLOROPLASTIC"/>
    <property type="match status" value="1"/>
</dbReference>
<keyword evidence="8 9" id="KW-0862">Zinc</keyword>
<feature type="binding site" evidence="9">
    <location>
        <position position="129"/>
    </location>
    <ligand>
        <name>Zn(2+)</name>
        <dbReference type="ChEBI" id="CHEBI:29105"/>
        <note>catalytic</note>
    </ligand>
</feature>
<keyword evidence="12" id="KW-1185">Reference proteome</keyword>
<evidence type="ECO:0000256" key="10">
    <source>
        <dbReference type="SAM" id="MobiDB-lite"/>
    </source>
</evidence>
<keyword evidence="2 9" id="KW-0690">Ribosome biogenesis</keyword>
<dbReference type="GO" id="GO:0005737">
    <property type="term" value="C:cytoplasm"/>
    <property type="evidence" value="ECO:0007669"/>
    <property type="project" value="UniProtKB-SubCell"/>
</dbReference>
<accession>A0A0U4CX64</accession>
<keyword evidence="9" id="KW-0963">Cytoplasm</keyword>
<comment type="function">
    <text evidence="9">Single strand-specific metallo-endoribonuclease involved in late-stage 70S ribosome quality control and in maturation of the 3' terminus of the 16S rRNA.</text>
</comment>
<dbReference type="KEGG" id="aer:AERYTH_11575"/>
<dbReference type="PROSITE" id="PS01306">
    <property type="entry name" value="UPF0054"/>
    <property type="match status" value="1"/>
</dbReference>